<evidence type="ECO:0000313" key="4">
    <source>
        <dbReference type="EMBL" id="SFR45125.1"/>
    </source>
</evidence>
<feature type="chain" id="PRO_5011796869" evidence="2">
    <location>
        <begin position="23"/>
        <end position="376"/>
    </location>
</feature>
<evidence type="ECO:0000313" key="5">
    <source>
        <dbReference type="Proteomes" id="UP000198644"/>
    </source>
</evidence>
<keyword evidence="2" id="KW-0732">Signal</keyword>
<dbReference type="SMART" id="SM00867">
    <property type="entry name" value="YceI"/>
    <property type="match status" value="1"/>
</dbReference>
<protein>
    <submittedName>
        <fullName evidence="4">YceI-like domain-containing protein</fullName>
    </submittedName>
</protein>
<evidence type="ECO:0000256" key="2">
    <source>
        <dbReference type="SAM" id="SignalP"/>
    </source>
</evidence>
<dbReference type="GO" id="GO:0004553">
    <property type="term" value="F:hydrolase activity, hydrolyzing O-glycosyl compounds"/>
    <property type="evidence" value="ECO:0007669"/>
    <property type="project" value="InterPro"/>
</dbReference>
<dbReference type="SUPFAM" id="SSF101874">
    <property type="entry name" value="YceI-like"/>
    <property type="match status" value="1"/>
</dbReference>
<organism evidence="4 5">
    <name type="scientific">Marinobacter daqiaonensis</name>
    <dbReference type="NCBI Taxonomy" id="650891"/>
    <lineage>
        <taxon>Bacteria</taxon>
        <taxon>Pseudomonadati</taxon>
        <taxon>Pseudomonadota</taxon>
        <taxon>Gammaproteobacteria</taxon>
        <taxon>Pseudomonadales</taxon>
        <taxon>Marinobacteraceae</taxon>
        <taxon>Marinobacter</taxon>
    </lineage>
</organism>
<name>A0A1I6GSB2_9GAMM</name>
<dbReference type="AlphaFoldDB" id="A0A1I6GSB2"/>
<dbReference type="STRING" id="650891.SAMN05216203_0430"/>
<dbReference type="SUPFAM" id="SSF49384">
    <property type="entry name" value="Carbohydrate-binding domain"/>
    <property type="match status" value="1"/>
</dbReference>
<feature type="compositionally biased region" description="Acidic residues" evidence="1">
    <location>
        <begin position="174"/>
        <end position="187"/>
    </location>
</feature>
<gene>
    <name evidence="4" type="ORF">SAMN05216203_0430</name>
</gene>
<dbReference type="InterPro" id="IPR001919">
    <property type="entry name" value="CBD2"/>
</dbReference>
<reference evidence="4 5" key="1">
    <citation type="submission" date="2016-10" db="EMBL/GenBank/DDBJ databases">
        <authorList>
            <person name="de Groot N.N."/>
        </authorList>
    </citation>
    <scope>NUCLEOTIDE SEQUENCE [LARGE SCALE GENOMIC DNA]</scope>
    <source>
        <strain evidence="4 5">CGMCC 1.9167</strain>
    </source>
</reference>
<proteinExistence type="predicted"/>
<dbReference type="EMBL" id="FOYW01000001">
    <property type="protein sequence ID" value="SFR45125.1"/>
    <property type="molecule type" value="Genomic_DNA"/>
</dbReference>
<dbReference type="PROSITE" id="PS51173">
    <property type="entry name" value="CBM2"/>
    <property type="match status" value="1"/>
</dbReference>
<dbReference type="Pfam" id="PF04264">
    <property type="entry name" value="YceI"/>
    <property type="match status" value="1"/>
</dbReference>
<feature type="compositionally biased region" description="Low complexity" evidence="1">
    <location>
        <begin position="161"/>
        <end position="173"/>
    </location>
</feature>
<dbReference type="InterPro" id="IPR008965">
    <property type="entry name" value="CBM2/CBM3_carb-bd_dom_sf"/>
</dbReference>
<sequence length="376" mass="39765">MKTKSRLALLLCGSALSGTAAADSLCEVEYIIQHSWQTGAVHRVHLNYNGPATSGWNLRWTFPGQEQIDSIFNVTHLQNGHEVTVGNLQWNARLEPGSERKFGFNVRNPSGAMPGEFFLNGQRCGAETDPQEPEEPSEPGNPDEPLDPPGDDDGGHGDGGSTPPDSGNPGDGSDSPDDGDTGTDDGGMEPGTPAEPTDWSLNGEQSFLGFVTTKNINNVESHGFGGLAGGVSEDGIASLTIDLDSVQTGIDIRNQRLRQMLFNTAVNPTASVSIELGDNLSKVLGLDAGEVLSLALPARISLNGQTREIGSQLRIERLGNHRFLVSSVQPLIITADQFGLEGGVEALRDVAGLSSISIAVPVDFALFFETAKLPTP</sequence>
<dbReference type="Proteomes" id="UP000198644">
    <property type="component" value="Unassembled WGS sequence"/>
</dbReference>
<accession>A0A1I6GSB2</accession>
<dbReference type="RefSeq" id="WP_092008653.1">
    <property type="nucleotide sequence ID" value="NZ_FOYW01000001.1"/>
</dbReference>
<feature type="signal peptide" evidence="2">
    <location>
        <begin position="1"/>
        <end position="22"/>
    </location>
</feature>
<dbReference type="Gene3D" id="2.60.40.290">
    <property type="match status" value="1"/>
</dbReference>
<evidence type="ECO:0000256" key="1">
    <source>
        <dbReference type="SAM" id="MobiDB-lite"/>
    </source>
</evidence>
<feature type="region of interest" description="Disordered" evidence="1">
    <location>
        <begin position="100"/>
        <end position="202"/>
    </location>
</feature>
<dbReference type="Gene3D" id="2.40.128.110">
    <property type="entry name" value="Lipid/polyisoprenoid-binding, YceI-like"/>
    <property type="match status" value="1"/>
</dbReference>
<dbReference type="GO" id="GO:0030247">
    <property type="term" value="F:polysaccharide binding"/>
    <property type="evidence" value="ECO:0007669"/>
    <property type="project" value="UniProtKB-UniRule"/>
</dbReference>
<dbReference type="OrthoDB" id="9793816at2"/>
<keyword evidence="5" id="KW-1185">Reference proteome</keyword>
<feature type="domain" description="CBM2" evidence="3">
    <location>
        <begin position="19"/>
        <end position="127"/>
    </location>
</feature>
<dbReference type="InterPro" id="IPR036761">
    <property type="entry name" value="TTHA0802/YceI-like_sf"/>
</dbReference>
<dbReference type="GO" id="GO:0005975">
    <property type="term" value="P:carbohydrate metabolic process"/>
    <property type="evidence" value="ECO:0007669"/>
    <property type="project" value="InterPro"/>
</dbReference>
<dbReference type="InterPro" id="IPR012291">
    <property type="entry name" value="CBM2_carb-bd_dom_sf"/>
</dbReference>
<dbReference type="SMART" id="SM00637">
    <property type="entry name" value="CBD_II"/>
    <property type="match status" value="1"/>
</dbReference>
<evidence type="ECO:0000259" key="3">
    <source>
        <dbReference type="PROSITE" id="PS51173"/>
    </source>
</evidence>
<dbReference type="Pfam" id="PF00553">
    <property type="entry name" value="CBM_2"/>
    <property type="match status" value="1"/>
</dbReference>
<dbReference type="InterPro" id="IPR007372">
    <property type="entry name" value="Lipid/polyisoprenoid-bd_YceI"/>
</dbReference>